<organism evidence="1 2">
    <name type="scientific">Lactobacillus gasseri (strain ATCC 33323 / DSM 20243 / BCRC 14619 / CIP 102991 / JCM 1131 / KCTC 3163 / NCIMB 11718 / NCTC 13722 / AM63)</name>
    <dbReference type="NCBI Taxonomy" id="324831"/>
    <lineage>
        <taxon>Bacteria</taxon>
        <taxon>Bacillati</taxon>
        <taxon>Bacillota</taxon>
        <taxon>Bacilli</taxon>
        <taxon>Lactobacillales</taxon>
        <taxon>Lactobacillaceae</taxon>
        <taxon>Lactobacillus</taxon>
    </lineage>
</organism>
<accession>A0A805YW07</accession>
<dbReference type="Proteomes" id="UP000000664">
    <property type="component" value="Chromosome"/>
</dbReference>
<gene>
    <name evidence="1" type="ordered locus">LGAS_1888</name>
</gene>
<dbReference type="AlphaFoldDB" id="A0A805YW07"/>
<evidence type="ECO:0000313" key="1">
    <source>
        <dbReference type="EMBL" id="ABJ61162.1"/>
    </source>
</evidence>
<evidence type="ECO:0000313" key="2">
    <source>
        <dbReference type="Proteomes" id="UP000000664"/>
    </source>
</evidence>
<reference evidence="1 2" key="1">
    <citation type="journal article" date="2006" name="Proc. Natl. Acad. Sci. U.S.A.">
        <title>Comparative genomics of the lactic acid bacteria.</title>
        <authorList>
            <person name="Makarova K."/>
            <person name="Slesarev A."/>
            <person name="Wolf Y."/>
            <person name="Sorokin A."/>
            <person name="Mirkin B."/>
            <person name="Koonin E."/>
            <person name="Pavlov A."/>
            <person name="Pavlova N."/>
            <person name="Karamychev V."/>
            <person name="Polouchine N."/>
            <person name="Shakhova V."/>
            <person name="Grigoriev I."/>
            <person name="Lou Y."/>
            <person name="Rohksar D."/>
            <person name="Lucas S."/>
            <person name="Huang K."/>
            <person name="Goodstein D.M."/>
            <person name="Hawkins T."/>
            <person name="Plengvidhya V."/>
            <person name="Welker D."/>
            <person name="Hughes J."/>
            <person name="Goh Y."/>
            <person name="Benson A."/>
            <person name="Baldwin K."/>
            <person name="Lee J.H."/>
            <person name="Diaz-Muniz I."/>
            <person name="Dosti B."/>
            <person name="Smeianov V."/>
            <person name="Wechter W."/>
            <person name="Barabote R."/>
            <person name="Lorca G."/>
            <person name="Altermann E."/>
            <person name="Barrangou R."/>
            <person name="Ganesan B."/>
            <person name="Xie Y."/>
            <person name="Rawsthorne H."/>
            <person name="Tamir D."/>
            <person name="Parker C."/>
            <person name="Breidt F."/>
            <person name="Broadbent J."/>
            <person name="Hutkins R."/>
            <person name="O'Sullivan D."/>
            <person name="Steele J."/>
            <person name="Unlu G."/>
            <person name="Saier M."/>
            <person name="Klaenhammer T."/>
            <person name="Richardson P."/>
            <person name="Kozyavkin S."/>
            <person name="Weimer B."/>
            <person name="Mills D."/>
        </authorList>
    </citation>
    <scope>NUCLEOTIDE SEQUENCE [LARGE SCALE GENOMIC DNA]</scope>
    <source>
        <strain evidence="2">ATCC 33323 / DSM 20243 / BCRC 14619 / CIP 102991 / JCM 1131 / KCTC 3163 / NCIMB 11718 / NCTC 13722 / AM63</strain>
    </source>
</reference>
<sequence>MIELKCYLKERIFIMAKYIAHINPLNAEKIGCQPHGTAEFIENGDQLHIKVEMFDTPKNIEHWEHFHGFPDGKVAQAATMTQDVNHDGFVDLPETEPVSGTTMVPLDADPAKMNIPNNTYPVADSNGYYEYEIDVPLTELQENFKKAFGSTDLQLDKRVVYVHGVPESIKLPDTVKGCVMDYDTHTTLPIAAGKIEKED</sequence>
<protein>
    <submittedName>
        <fullName evidence="1">Uncharacterized protein</fullName>
    </submittedName>
</protein>
<name>A0A805YW07_LACGA</name>
<dbReference type="EMBL" id="CP000413">
    <property type="protein sequence ID" value="ABJ61162.1"/>
    <property type="molecule type" value="Genomic_DNA"/>
</dbReference>
<proteinExistence type="predicted"/>
<dbReference type="KEGG" id="lga:LGAS_1888"/>